<dbReference type="EMBL" id="CAKMUD010000001">
    <property type="protein sequence ID" value="CAH1563867.1"/>
    <property type="molecule type" value="Genomic_DNA"/>
</dbReference>
<dbReference type="AlphaFoldDB" id="A0AAU9QG11"/>
<accession>A0AAU9QG11</accession>
<sequence>MQSSTKLGSVKCCYDMGATIPIDTKHPRLLDLGVLPMPIGIKDFPIN</sequence>
<name>A0AAU9QG11_9VIBR</name>
<organism evidence="1 2">
    <name type="scientific">Vibrio jasicida</name>
    <dbReference type="NCBI Taxonomy" id="766224"/>
    <lineage>
        <taxon>Bacteria</taxon>
        <taxon>Pseudomonadati</taxon>
        <taxon>Pseudomonadota</taxon>
        <taxon>Gammaproteobacteria</taxon>
        <taxon>Vibrionales</taxon>
        <taxon>Vibrionaceae</taxon>
        <taxon>Vibrio</taxon>
    </lineage>
</organism>
<reference evidence="1" key="1">
    <citation type="submission" date="2022-01" db="EMBL/GenBank/DDBJ databases">
        <authorList>
            <person name="Lagorce A."/>
        </authorList>
    </citation>
    <scope>NUCLEOTIDE SEQUENCE</scope>
    <source>
        <strain evidence="1">Th15_F1_A12</strain>
    </source>
</reference>
<dbReference type="Proteomes" id="UP001295462">
    <property type="component" value="Unassembled WGS sequence"/>
</dbReference>
<gene>
    <name evidence="1" type="ORF">THF1A12_10214</name>
</gene>
<comment type="caution">
    <text evidence="1">The sequence shown here is derived from an EMBL/GenBank/DDBJ whole genome shotgun (WGS) entry which is preliminary data.</text>
</comment>
<protein>
    <submittedName>
        <fullName evidence="1">Uncharacterized protein</fullName>
    </submittedName>
</protein>
<evidence type="ECO:0000313" key="2">
    <source>
        <dbReference type="Proteomes" id="UP001295462"/>
    </source>
</evidence>
<proteinExistence type="predicted"/>
<evidence type="ECO:0000313" key="1">
    <source>
        <dbReference type="EMBL" id="CAH1563867.1"/>
    </source>
</evidence>